<keyword evidence="3" id="KW-1185">Reference proteome</keyword>
<gene>
    <name evidence="2" type="primary">ZFP36_4</name>
    <name evidence="2" type="ORF">HAX54_049131</name>
</gene>
<name>A0ABS8SW75_DATST</name>
<protein>
    <submittedName>
        <fullName evidence="2">mRNA decay activator protein zfp36</fullName>
    </submittedName>
</protein>
<dbReference type="PANTHER" id="PTHR31973:SF189">
    <property type="entry name" value="TRANSPOSASE, MUDR, PLANT, MULE TRANSPOSASE DOMAIN PROTEIN-RELATED"/>
    <property type="match status" value="1"/>
</dbReference>
<accession>A0ABS8SW75</accession>
<feature type="compositionally biased region" description="Basic and acidic residues" evidence="1">
    <location>
        <begin position="433"/>
        <end position="447"/>
    </location>
</feature>
<evidence type="ECO:0000256" key="1">
    <source>
        <dbReference type="SAM" id="MobiDB-lite"/>
    </source>
</evidence>
<dbReference type="EMBL" id="JACEIK010000827">
    <property type="protein sequence ID" value="MCD7462699.1"/>
    <property type="molecule type" value="Genomic_DNA"/>
</dbReference>
<feature type="region of interest" description="Disordered" evidence="1">
    <location>
        <begin position="401"/>
        <end position="487"/>
    </location>
</feature>
<evidence type="ECO:0000313" key="2">
    <source>
        <dbReference type="EMBL" id="MCD7462699.1"/>
    </source>
</evidence>
<organism evidence="2 3">
    <name type="scientific">Datura stramonium</name>
    <name type="common">Jimsonweed</name>
    <name type="synonym">Common thornapple</name>
    <dbReference type="NCBI Taxonomy" id="4076"/>
    <lineage>
        <taxon>Eukaryota</taxon>
        <taxon>Viridiplantae</taxon>
        <taxon>Streptophyta</taxon>
        <taxon>Embryophyta</taxon>
        <taxon>Tracheophyta</taxon>
        <taxon>Spermatophyta</taxon>
        <taxon>Magnoliopsida</taxon>
        <taxon>eudicotyledons</taxon>
        <taxon>Gunneridae</taxon>
        <taxon>Pentapetalae</taxon>
        <taxon>asterids</taxon>
        <taxon>lamiids</taxon>
        <taxon>Solanales</taxon>
        <taxon>Solanaceae</taxon>
        <taxon>Solanoideae</taxon>
        <taxon>Datureae</taxon>
        <taxon>Datura</taxon>
    </lineage>
</organism>
<dbReference type="PANTHER" id="PTHR31973">
    <property type="entry name" value="POLYPROTEIN, PUTATIVE-RELATED"/>
    <property type="match status" value="1"/>
</dbReference>
<feature type="compositionally biased region" description="Basic and acidic residues" evidence="1">
    <location>
        <begin position="411"/>
        <end position="424"/>
    </location>
</feature>
<comment type="caution">
    <text evidence="2">The sequence shown here is derived from an EMBL/GenBank/DDBJ whole genome shotgun (WGS) entry which is preliminary data.</text>
</comment>
<reference evidence="2 3" key="1">
    <citation type="journal article" date="2021" name="BMC Genomics">
        <title>Datura genome reveals duplications of psychoactive alkaloid biosynthetic genes and high mutation rate following tissue culture.</title>
        <authorList>
            <person name="Rajewski A."/>
            <person name="Carter-House D."/>
            <person name="Stajich J."/>
            <person name="Litt A."/>
        </authorList>
    </citation>
    <scope>NUCLEOTIDE SEQUENCE [LARGE SCALE GENOMIC DNA]</scope>
    <source>
        <strain evidence="2">AR-01</strain>
    </source>
</reference>
<proteinExistence type="predicted"/>
<evidence type="ECO:0000313" key="3">
    <source>
        <dbReference type="Proteomes" id="UP000823775"/>
    </source>
</evidence>
<sequence length="487" mass="57260">MRGSTVLYVEVEDIVRHIVIEECDLDVDVENIVRHKESMLDVDESNSDCYNSDTGYEEVCDYSDYDSEELEFIAKERKRVVNERLSEYKELHKSMTFKDIEEARRFISLHALTNDYNLTIQKSFLKRFRVVCQRACNFICLISGQKHCSDISMKTLTGKHKCENPCGNYKVGATTIAYYFKEKLQDNPKYKIQDMRVDLKIAFNINASFGKCKRAKIMILEKMVDSFSDDYKRLAGYSNTLMEGLIEAVRTVLPDAMHRFCMRHIEANWRKKGKKFKQMTKLLWWFSWSTYKEELDDHLKSLAELLEETKEDPLHFPIQTWCRVYFDTVCKNQKVPTQSKHFFTKGLIPLNKYTDEEAMESPPFVKLVDKLTVKRKRDKDEALKRQSEWVASRKGRVMTCSSCRIPGHNARGYEKDKQPQSKKEKQTKKKRDKQSIKDKQPKKDKQPMKRKRRLIDEEDEEPSLPSPPRFPDDATVEDLHLTAPQPS</sequence>
<dbReference type="Proteomes" id="UP000823775">
    <property type="component" value="Unassembled WGS sequence"/>
</dbReference>